<protein>
    <submittedName>
        <fullName evidence="2">Uncharacterized protein</fullName>
    </submittedName>
</protein>
<feature type="region of interest" description="Disordered" evidence="1">
    <location>
        <begin position="241"/>
        <end position="260"/>
    </location>
</feature>
<evidence type="ECO:0000313" key="2">
    <source>
        <dbReference type="EMBL" id="KAJ4002486.1"/>
    </source>
</evidence>
<sequence length="366" mass="41269">MPLAPVPSTSASRGDVTLQPSFFTSSLYVNPFRDDIRTLLHAYHEQYSRSSEKPFALFKKIWRAQGWEWMHFRVFDNRSREAFLNVSHRLFLERSVKTEAPFTRVVALFGLYTFFGTQLSDSPLPLYSMKHIPIPLGNTDHYSSLLLLPTTLTTEKLLPLQPYVSYILQFLVNSEAFYIFPSSDLSPLNPRQLPREIYVDSISSESALQKSKKAGRPSRRDKAKKAKAALDGIDKWMHKTSIPIPSATDGGEDNGAASETPSTTHYLLAQPPIQTLTEYQAHKANMLREIDFPPADSPYVHFAMEQVSYDVLERLRQLQETEGPRLDTEAPSFAGKERAERAVREMKEKGGAGLLGLLEGAGLEES</sequence>
<gene>
    <name evidence="2" type="ORF">F5050DRAFT_1681766</name>
</gene>
<dbReference type="InterPro" id="IPR019188">
    <property type="entry name" value="SNAPC1"/>
</dbReference>
<evidence type="ECO:0000313" key="3">
    <source>
        <dbReference type="Proteomes" id="UP001163828"/>
    </source>
</evidence>
<keyword evidence="3" id="KW-1185">Reference proteome</keyword>
<dbReference type="Pfam" id="PF09808">
    <property type="entry name" value="SNAPC1"/>
    <property type="match status" value="1"/>
</dbReference>
<dbReference type="Proteomes" id="UP001163828">
    <property type="component" value="Unassembled WGS sequence"/>
</dbReference>
<dbReference type="EMBL" id="MU790502">
    <property type="protein sequence ID" value="KAJ4002486.1"/>
    <property type="molecule type" value="Genomic_DNA"/>
</dbReference>
<accession>A0ABQ8QVC7</accession>
<name>A0ABQ8QVC7_9AGAR</name>
<proteinExistence type="predicted"/>
<organism evidence="2 3">
    <name type="scientific">Lentinula boryana</name>
    <dbReference type="NCBI Taxonomy" id="40481"/>
    <lineage>
        <taxon>Eukaryota</taxon>
        <taxon>Fungi</taxon>
        <taxon>Dikarya</taxon>
        <taxon>Basidiomycota</taxon>
        <taxon>Agaricomycotina</taxon>
        <taxon>Agaricomycetes</taxon>
        <taxon>Agaricomycetidae</taxon>
        <taxon>Agaricales</taxon>
        <taxon>Marasmiineae</taxon>
        <taxon>Omphalotaceae</taxon>
        <taxon>Lentinula</taxon>
    </lineage>
</organism>
<evidence type="ECO:0000256" key="1">
    <source>
        <dbReference type="SAM" id="MobiDB-lite"/>
    </source>
</evidence>
<comment type="caution">
    <text evidence="2">The sequence shown here is derived from an EMBL/GenBank/DDBJ whole genome shotgun (WGS) entry which is preliminary data.</text>
</comment>
<reference evidence="2" key="1">
    <citation type="submission" date="2022-08" db="EMBL/GenBank/DDBJ databases">
        <authorList>
            <consortium name="DOE Joint Genome Institute"/>
            <person name="Min B."/>
            <person name="Riley R."/>
            <person name="Sierra-Patev S."/>
            <person name="Naranjo-Ortiz M."/>
            <person name="Looney B."/>
            <person name="Konkel Z."/>
            <person name="Slot J.C."/>
            <person name="Sakamoto Y."/>
            <person name="Steenwyk J.L."/>
            <person name="Rokas A."/>
            <person name="Carro J."/>
            <person name="Camarero S."/>
            <person name="Ferreira P."/>
            <person name="Molpeceres G."/>
            <person name="Ruiz-Duenas F.J."/>
            <person name="Serrano A."/>
            <person name="Henrissat B."/>
            <person name="Drula E."/>
            <person name="Hughes K.W."/>
            <person name="Mata J.L."/>
            <person name="Ishikawa N.K."/>
            <person name="Vargas-Isla R."/>
            <person name="Ushijima S."/>
            <person name="Smith C.A."/>
            <person name="Ahrendt S."/>
            <person name="Andreopoulos W."/>
            <person name="He G."/>
            <person name="Labutti K."/>
            <person name="Lipzen A."/>
            <person name="Ng V."/>
            <person name="Sandor L."/>
            <person name="Barry K."/>
            <person name="Martinez A.T."/>
            <person name="Xiao Y."/>
            <person name="Gibbons J.G."/>
            <person name="Terashima K."/>
            <person name="Hibbett D.S."/>
            <person name="Grigoriev I.V."/>
        </authorList>
    </citation>
    <scope>NUCLEOTIDE SEQUENCE</scope>
    <source>
        <strain evidence="2">TFB10827</strain>
    </source>
</reference>